<reference evidence="4 5" key="1">
    <citation type="journal article" date="2019" name="Int. J. Syst. Evol. Microbiol.">
        <title>The Global Catalogue of Microorganisms (GCM) 10K type strain sequencing project: providing services to taxonomists for standard genome sequencing and annotation.</title>
        <authorList>
            <consortium name="The Broad Institute Genomics Platform"/>
            <consortium name="The Broad Institute Genome Sequencing Center for Infectious Disease"/>
            <person name="Wu L."/>
            <person name="Ma J."/>
        </authorList>
    </citation>
    <scope>NUCLEOTIDE SEQUENCE [LARGE SCALE GENOMIC DNA]</scope>
    <source>
        <strain evidence="4 5">JCM 16330</strain>
    </source>
</reference>
<protein>
    <recommendedName>
        <fullName evidence="3">DUF7096 domain-containing protein</fullName>
    </recommendedName>
</protein>
<evidence type="ECO:0000313" key="4">
    <source>
        <dbReference type="EMBL" id="GAA0310113.1"/>
    </source>
</evidence>
<keyword evidence="1" id="KW-0175">Coiled coil</keyword>
<accession>A0AAV3S9F4</accession>
<dbReference type="Pfam" id="PF23379">
    <property type="entry name" value="DUF7096"/>
    <property type="match status" value="1"/>
</dbReference>
<feature type="coiled-coil region" evidence="1">
    <location>
        <begin position="122"/>
        <end position="156"/>
    </location>
</feature>
<dbReference type="Proteomes" id="UP001500837">
    <property type="component" value="Unassembled WGS sequence"/>
</dbReference>
<keyword evidence="5" id="KW-1185">Reference proteome</keyword>
<proteinExistence type="predicted"/>
<dbReference type="RefSeq" id="WP_211313685.1">
    <property type="nucleotide sequence ID" value="NZ_BAAABL010000078.1"/>
</dbReference>
<sequence>MTHQRLTATLASLLLVVGVLSAVPAMGAAASAPADGPNAIGTAPELGQQANNTTDTTGNETVENTTTSDEPVENDTSTNETLAPGERLSGAIGVQAAELEGELETRTFGLKIAQMATPDEKAELVENQTNQSQQRIEELRSELQALEEARANGTISHGEYVSRSAQIHARLNNVQKMSNKTLNVSKSLPEAVLQNNGVNVTAITQLRQHAANLSGPEVAAIARTIGGPGVGQGPPSNVTVGPPSNVTTGPPSNVTVGPPENKTRGPAESAPHNESDGDTADSGPPSDAGPGASPGSNGGPDDSSSASGNGGSSGPGSSSGANGNDDASSGGPSASNAHAGP</sequence>
<organism evidence="4 5">
    <name type="scientific">Halarchaeum salinum</name>
    <dbReference type="NCBI Taxonomy" id="489912"/>
    <lineage>
        <taxon>Archaea</taxon>
        <taxon>Methanobacteriati</taxon>
        <taxon>Methanobacteriota</taxon>
        <taxon>Stenosarchaea group</taxon>
        <taxon>Halobacteria</taxon>
        <taxon>Halobacteriales</taxon>
        <taxon>Halobacteriaceae</taxon>
    </lineage>
</organism>
<gene>
    <name evidence="4" type="ORF">GCM10009066_24360</name>
</gene>
<feature type="compositionally biased region" description="Low complexity" evidence="2">
    <location>
        <begin position="315"/>
        <end position="331"/>
    </location>
</feature>
<feature type="region of interest" description="Disordered" evidence="2">
    <location>
        <begin position="224"/>
        <end position="341"/>
    </location>
</feature>
<feature type="compositionally biased region" description="Polar residues" evidence="2">
    <location>
        <begin position="234"/>
        <end position="255"/>
    </location>
</feature>
<dbReference type="EMBL" id="BAAABL010000078">
    <property type="protein sequence ID" value="GAA0310113.1"/>
    <property type="molecule type" value="Genomic_DNA"/>
</dbReference>
<feature type="compositionally biased region" description="Basic and acidic residues" evidence="2">
    <location>
        <begin position="261"/>
        <end position="275"/>
    </location>
</feature>
<feature type="compositionally biased region" description="Low complexity" evidence="2">
    <location>
        <begin position="29"/>
        <end position="39"/>
    </location>
</feature>
<feature type="region of interest" description="Disordered" evidence="2">
    <location>
        <begin position="29"/>
        <end position="84"/>
    </location>
</feature>
<evidence type="ECO:0000259" key="3">
    <source>
        <dbReference type="Pfam" id="PF23379"/>
    </source>
</evidence>
<feature type="compositionally biased region" description="Polar residues" evidence="2">
    <location>
        <begin position="332"/>
        <end position="341"/>
    </location>
</feature>
<dbReference type="InterPro" id="IPR055522">
    <property type="entry name" value="DUF7096"/>
</dbReference>
<dbReference type="AlphaFoldDB" id="A0AAV3S9F4"/>
<evidence type="ECO:0000256" key="1">
    <source>
        <dbReference type="SAM" id="Coils"/>
    </source>
</evidence>
<name>A0AAV3S9F4_9EURY</name>
<comment type="caution">
    <text evidence="4">The sequence shown here is derived from an EMBL/GenBank/DDBJ whole genome shotgun (WGS) entry which is preliminary data.</text>
</comment>
<feature type="compositionally biased region" description="Low complexity" evidence="2">
    <location>
        <begin position="280"/>
        <end position="307"/>
    </location>
</feature>
<feature type="compositionally biased region" description="Low complexity" evidence="2">
    <location>
        <begin position="51"/>
        <end position="67"/>
    </location>
</feature>
<evidence type="ECO:0000256" key="2">
    <source>
        <dbReference type="SAM" id="MobiDB-lite"/>
    </source>
</evidence>
<feature type="domain" description="DUF7096" evidence="3">
    <location>
        <begin position="5"/>
        <end position="222"/>
    </location>
</feature>
<evidence type="ECO:0000313" key="5">
    <source>
        <dbReference type="Proteomes" id="UP001500837"/>
    </source>
</evidence>